<reference evidence="3 4" key="1">
    <citation type="submission" date="2021-03" db="EMBL/GenBank/DDBJ databases">
        <title>Lysobacter sp. nov. isolated from soil of gangwondo yeongwol, south Korea.</title>
        <authorList>
            <person name="Kim K.R."/>
            <person name="Kim K.H."/>
            <person name="Jeon C.O."/>
        </authorList>
    </citation>
    <scope>NUCLEOTIDE SEQUENCE [LARGE SCALE GENOMIC DNA]</scope>
    <source>
        <strain evidence="3 4">R19</strain>
    </source>
</reference>
<name>A0A974XYA7_9GAMM</name>
<keyword evidence="2" id="KW-0732">Signal</keyword>
<gene>
    <name evidence="3" type="ORF">I8J32_014205</name>
</gene>
<feature type="chain" id="PRO_5037101835" description="DUF4142 domain-containing protein" evidence="2">
    <location>
        <begin position="31"/>
        <end position="178"/>
    </location>
</feature>
<evidence type="ECO:0000313" key="4">
    <source>
        <dbReference type="Proteomes" id="UP000639274"/>
    </source>
</evidence>
<protein>
    <recommendedName>
        <fullName evidence="5">DUF4142 domain-containing protein</fullName>
    </recommendedName>
</protein>
<evidence type="ECO:0000256" key="1">
    <source>
        <dbReference type="SAM" id="MobiDB-lite"/>
    </source>
</evidence>
<proteinExistence type="predicted"/>
<dbReference type="AlphaFoldDB" id="A0A974XYA7"/>
<feature type="region of interest" description="Disordered" evidence="1">
    <location>
        <begin position="25"/>
        <end position="49"/>
    </location>
</feature>
<dbReference type="Proteomes" id="UP000639274">
    <property type="component" value="Chromosome"/>
</dbReference>
<dbReference type="EMBL" id="CP071518">
    <property type="protein sequence ID" value="QSX77863.1"/>
    <property type="molecule type" value="Genomic_DNA"/>
</dbReference>
<evidence type="ECO:0000313" key="3">
    <source>
        <dbReference type="EMBL" id="QSX77863.1"/>
    </source>
</evidence>
<evidence type="ECO:0008006" key="5">
    <source>
        <dbReference type="Google" id="ProtNLM"/>
    </source>
</evidence>
<evidence type="ECO:0000256" key="2">
    <source>
        <dbReference type="SAM" id="SignalP"/>
    </source>
</evidence>
<dbReference type="KEGG" id="lsf:I8J32_014205"/>
<accession>A0A974XYA7</accession>
<keyword evidence="4" id="KW-1185">Reference proteome</keyword>
<dbReference type="PROSITE" id="PS51257">
    <property type="entry name" value="PROKAR_LIPOPROTEIN"/>
    <property type="match status" value="1"/>
</dbReference>
<dbReference type="RefSeq" id="WP_200615720.1">
    <property type="nucleotide sequence ID" value="NZ_CP071518.1"/>
</dbReference>
<organism evidence="3 4">
    <name type="scientific">Agrilutibacter solisilvae</name>
    <dbReference type="NCBI Taxonomy" id="2763317"/>
    <lineage>
        <taxon>Bacteria</taxon>
        <taxon>Pseudomonadati</taxon>
        <taxon>Pseudomonadota</taxon>
        <taxon>Gammaproteobacteria</taxon>
        <taxon>Lysobacterales</taxon>
        <taxon>Lysobacteraceae</taxon>
        <taxon>Agrilutibacter</taxon>
    </lineage>
</organism>
<feature type="signal peptide" evidence="2">
    <location>
        <begin position="1"/>
        <end position="30"/>
    </location>
</feature>
<sequence length="178" mass="18346">MSKSTRWPLGLLALAALSACNNTTAPTAQAPEPVAAGAPSEVASPQPAASPQTDAAYVLTMDNVTAYFAAQAGLARAAASDPALEDLSMNLSREDSAQYAARLKANAKVRGIIEQSGMSTREFALTGETLMAALMTQGALDAGQLKAIPEGIDPASVQFVKQNKARIEALMKQLQGAG</sequence>